<feature type="compositionally biased region" description="Low complexity" evidence="1">
    <location>
        <begin position="816"/>
        <end position="829"/>
    </location>
</feature>
<dbReference type="GO" id="GO:0005938">
    <property type="term" value="C:cell cortex"/>
    <property type="evidence" value="ECO:0007669"/>
    <property type="project" value="InterPro"/>
</dbReference>
<dbReference type="GO" id="GO:0000226">
    <property type="term" value="P:microtubule cytoskeleton organization"/>
    <property type="evidence" value="ECO:0007669"/>
    <property type="project" value="TreeGrafter"/>
</dbReference>
<organism evidence="3 4">
    <name type="scientific">Byssochlamys spectabilis</name>
    <name type="common">Paecilomyces variotii</name>
    <dbReference type="NCBI Taxonomy" id="264951"/>
    <lineage>
        <taxon>Eukaryota</taxon>
        <taxon>Fungi</taxon>
        <taxon>Dikarya</taxon>
        <taxon>Ascomycota</taxon>
        <taxon>Pezizomycotina</taxon>
        <taxon>Eurotiomycetes</taxon>
        <taxon>Eurotiomycetidae</taxon>
        <taxon>Eurotiales</taxon>
        <taxon>Thermoascaceae</taxon>
        <taxon>Paecilomyces</taxon>
    </lineage>
</organism>
<feature type="compositionally biased region" description="Basic and acidic residues" evidence="1">
    <location>
        <begin position="434"/>
        <end position="452"/>
    </location>
</feature>
<feature type="region of interest" description="Disordered" evidence="1">
    <location>
        <begin position="237"/>
        <end position="288"/>
    </location>
</feature>
<feature type="region of interest" description="Disordered" evidence="1">
    <location>
        <begin position="373"/>
        <end position="470"/>
    </location>
</feature>
<feature type="compositionally biased region" description="Polar residues" evidence="1">
    <location>
        <begin position="933"/>
        <end position="945"/>
    </location>
</feature>
<comment type="caution">
    <text evidence="3">The sequence shown here is derived from an EMBL/GenBank/DDBJ whole genome shotgun (WGS) entry which is preliminary data.</text>
</comment>
<evidence type="ECO:0000313" key="4">
    <source>
        <dbReference type="Proteomes" id="UP000283841"/>
    </source>
</evidence>
<feature type="domain" description="Pleckstrin homology" evidence="2">
    <location>
        <begin position="962"/>
        <end position="1109"/>
    </location>
</feature>
<sequence length="1337" mass="146758">MAANEEDTVSTDAQTIPASSDTTFMTPSRTSSRRSAHRRDSSPGPSPGMSSSPDFPLQSFSPDGRPNVVEITNDGPLVALDPRRFTPTLHASLVSEILALRRELESKTKVIDALEASLDDSRTENEALNESLSKNSRETSSLKRQLQLLEGGSSSAVTELAKERDEALENISDVRKRLEQAQKKARSRGDEVERTQMLWDRDKEAWEGERRNLERKVHVVEGRLKVVLNEIATVRATRPSSRDRREELAQSVEDSPAQHSDATSVRSHSAFGRRRASTTSLSTHDSERHNVRLSVSSIPNGLVPRTDGLNLAEELAFSERGEDQMDETDDDDVLDSPEALPEERPTSVQSHLSHIVGMKARKILGLSLDSSAQRYNDNDSREPTPLSEQVRALKEGRKPDHARSADYRDAGIQYSPPPSPEFPRPVHSQLAVSPEDHTPFGQEKHAANEGRKRATATSAADSYQTRDSSMVTTKIETVSTSCQTVGNLPTPPRSPSVSESAVQTTPDVKRGAAISTSTQTELSAQVKDAKVSALSPEEQLSPHMAVPMIAIHPPESEPTSTRNSVVLPPHTKSVACQTNFRNFVEGRSVGMQTEEIRVDKRPIKLPASLLPSAIPDQPPTDGNETVIQPYRPPPPRSAKRPLRSPPVVESSTKASKGKQPQKVNAYPGNNDNGPLSEKRRSDIRRPLRSSSLFAGFSDDEAPENEPDIFSDDELFNRPMASYTLRRGKLAKKGRPSFEDSPLPELDEPDFNSDTETNEKTTSNGAHGRSTGSGRERRPQRGQWPSKISTGSRAQDIRRTALISSGTAAHQMSWPQSPSAPSIDSGSGSSTAPRPPFPVPIRLSSRKVPVTASEGAQSPTPRNRSKRAERPPSRTPTLRKVRSASAISISERPERPRSRSPPPVSASTFVSDSPGPSPISLDDIPSRHRRVGKKQSSQYTTSSRTFSYGGEESTAASSVQQTSVVDAIAQTMVGEWMFKYVRRRKSFGVPDPKEGWDAGKNPDETSANITSNGVRHKRWVWLAPYERAVMWSSKQPTNGNALLGKSGRKLTIQSVLDVKDDNPLPKGAQPESHFNRSILILTPQRALKFTAMSPERHFIWLTALSFLSHSAVSANELRSIPPTPQEESASPPPVRRNPIRDTIKVTKSKPRLVVVGGNRSFTAHPPVPEIPLDTMEMRDSTMDAADPPTVPRFSNHCRKRSNTAPRVGPLSLRSFSSNATIPTSTHSATTRTPNSMDLYSGSHSAGVPGSNSFSRRTSVASGFSTNTGNFFEAVGTVRMEAFIDRTNQMSSQRSAYAPRHTMKRDSSQWSSGQQSLEFARSEASSEMSYRHEDLFRGF</sequence>
<dbReference type="GO" id="GO:0005739">
    <property type="term" value="C:mitochondrion"/>
    <property type="evidence" value="ECO:0007669"/>
    <property type="project" value="TreeGrafter"/>
</dbReference>
<feature type="compositionally biased region" description="Polar residues" evidence="1">
    <location>
        <begin position="801"/>
        <end position="815"/>
    </location>
</feature>
<feature type="region of interest" description="Disordered" evidence="1">
    <location>
        <begin position="482"/>
        <end position="509"/>
    </location>
</feature>
<feature type="region of interest" description="Disordered" evidence="1">
    <location>
        <begin position="988"/>
        <end position="1009"/>
    </location>
</feature>
<feature type="compositionally biased region" description="Acidic residues" evidence="1">
    <location>
        <begin position="324"/>
        <end position="335"/>
    </location>
</feature>
<feature type="compositionally biased region" description="Polar residues" evidence="1">
    <location>
        <begin position="257"/>
        <end position="267"/>
    </location>
</feature>
<feature type="region of interest" description="Disordered" evidence="1">
    <location>
        <begin position="1289"/>
        <end position="1324"/>
    </location>
</feature>
<keyword evidence="4" id="KW-1185">Reference proteome</keyword>
<evidence type="ECO:0000256" key="1">
    <source>
        <dbReference type="SAM" id="MobiDB-lite"/>
    </source>
</evidence>
<dbReference type="GO" id="GO:0005543">
    <property type="term" value="F:phospholipid binding"/>
    <property type="evidence" value="ECO:0007669"/>
    <property type="project" value="InterPro"/>
</dbReference>
<dbReference type="RefSeq" id="XP_028483441.1">
    <property type="nucleotide sequence ID" value="XM_028627529.1"/>
</dbReference>
<accession>A0A443HPN6</accession>
<feature type="region of interest" description="Disordered" evidence="1">
    <location>
        <begin position="1184"/>
        <end position="1234"/>
    </location>
</feature>
<gene>
    <name evidence="3" type="ORF">C8Q69DRAFT_335861</name>
</gene>
<feature type="region of interest" description="Disordered" evidence="1">
    <location>
        <begin position="1118"/>
        <end position="1137"/>
    </location>
</feature>
<dbReference type="GO" id="GO:0015631">
    <property type="term" value="F:tubulin binding"/>
    <property type="evidence" value="ECO:0007669"/>
    <property type="project" value="TreeGrafter"/>
</dbReference>
<dbReference type="PANTHER" id="PTHR28190">
    <property type="entry name" value="NUCLEAR MIGRATION PROTEIN NUM1"/>
    <property type="match status" value="1"/>
</dbReference>
<dbReference type="VEuPathDB" id="FungiDB:C8Q69DRAFT_335861"/>
<feature type="compositionally biased region" description="Basic residues" evidence="1">
    <location>
        <begin position="725"/>
        <end position="734"/>
    </location>
</feature>
<feature type="region of interest" description="Disordered" evidence="1">
    <location>
        <begin position="1"/>
        <end position="67"/>
    </location>
</feature>
<dbReference type="InterPro" id="IPR024774">
    <property type="entry name" value="PH_dom-Mcp5-type"/>
</dbReference>
<dbReference type="InterPro" id="IPR053005">
    <property type="entry name" value="Nuclear_Pos-Cytoskel_Interact"/>
</dbReference>
<dbReference type="EMBL" id="RCNU01000009">
    <property type="protein sequence ID" value="RWQ93796.1"/>
    <property type="molecule type" value="Genomic_DNA"/>
</dbReference>
<feature type="compositionally biased region" description="Polar residues" evidence="1">
    <location>
        <begin position="1212"/>
        <end position="1234"/>
    </location>
</feature>
<feature type="compositionally biased region" description="Polar residues" evidence="1">
    <location>
        <begin position="455"/>
        <end position="470"/>
    </location>
</feature>
<name>A0A443HPN6_BYSSP</name>
<feature type="compositionally biased region" description="Polar residues" evidence="1">
    <location>
        <begin position="495"/>
        <end position="506"/>
    </location>
</feature>
<feature type="region of interest" description="Disordered" evidence="1">
    <location>
        <begin position="120"/>
        <end position="140"/>
    </location>
</feature>
<proteinExistence type="predicted"/>
<dbReference type="Proteomes" id="UP000283841">
    <property type="component" value="Unassembled WGS sequence"/>
</dbReference>
<feature type="compositionally biased region" description="Basic and acidic residues" evidence="1">
    <location>
        <begin position="676"/>
        <end position="685"/>
    </location>
</feature>
<feature type="compositionally biased region" description="Polar residues" evidence="1">
    <location>
        <begin position="10"/>
        <end position="27"/>
    </location>
</feature>
<protein>
    <submittedName>
        <fullName evidence="3">Nuclear migration protein</fullName>
    </submittedName>
</protein>
<dbReference type="STRING" id="264951.A0A443HPN6"/>
<dbReference type="Pfam" id="PF12814">
    <property type="entry name" value="Mcp5_PH"/>
    <property type="match status" value="1"/>
</dbReference>
<feature type="compositionally biased region" description="Polar residues" evidence="1">
    <location>
        <begin position="1306"/>
        <end position="1324"/>
    </location>
</feature>
<dbReference type="PANTHER" id="PTHR28190:SF2">
    <property type="entry name" value="MIGRATION PROTEIN, PUTATIVE (AFU_ORTHOLOGUE AFUA_2G07730)-RELATED"/>
    <property type="match status" value="1"/>
</dbReference>
<feature type="region of interest" description="Disordered" evidence="1">
    <location>
        <begin position="318"/>
        <end position="353"/>
    </location>
</feature>
<feature type="compositionally biased region" description="Polar residues" evidence="1">
    <location>
        <begin position="753"/>
        <end position="772"/>
    </location>
</feature>
<dbReference type="GeneID" id="39596806"/>
<feature type="compositionally biased region" description="Basic and acidic residues" evidence="1">
    <location>
        <begin position="990"/>
        <end position="1002"/>
    </location>
</feature>
<reference evidence="3 4" key="1">
    <citation type="journal article" date="2018" name="Front. Microbiol.">
        <title>Genomic and genetic insights into a cosmopolitan fungus, Paecilomyces variotii (Eurotiales).</title>
        <authorList>
            <person name="Urquhart A.S."/>
            <person name="Mondo S.J."/>
            <person name="Makela M.R."/>
            <person name="Hane J.K."/>
            <person name="Wiebenga A."/>
            <person name="He G."/>
            <person name="Mihaltcheva S."/>
            <person name="Pangilinan J."/>
            <person name="Lipzen A."/>
            <person name="Barry K."/>
            <person name="de Vries R.P."/>
            <person name="Grigoriev I.V."/>
            <person name="Idnurm A."/>
        </authorList>
    </citation>
    <scope>NUCLEOTIDE SEQUENCE [LARGE SCALE GENOMIC DNA]</scope>
    <source>
        <strain evidence="3 4">CBS 101075</strain>
    </source>
</reference>
<feature type="compositionally biased region" description="Acidic residues" evidence="1">
    <location>
        <begin position="697"/>
        <end position="713"/>
    </location>
</feature>
<evidence type="ECO:0000313" key="3">
    <source>
        <dbReference type="EMBL" id="RWQ93796.1"/>
    </source>
</evidence>
<evidence type="ECO:0000259" key="2">
    <source>
        <dbReference type="Pfam" id="PF12814"/>
    </source>
</evidence>
<feature type="compositionally biased region" description="Basic and acidic residues" evidence="1">
    <location>
        <begin position="391"/>
        <end position="409"/>
    </location>
</feature>
<feature type="region of interest" description="Disordered" evidence="1">
    <location>
        <begin position="608"/>
        <end position="959"/>
    </location>
</feature>
<dbReference type="GO" id="GO:0032065">
    <property type="term" value="P:maintenance of protein location in cell cortex"/>
    <property type="evidence" value="ECO:0007669"/>
    <property type="project" value="InterPro"/>
</dbReference>